<proteinExistence type="predicted"/>
<evidence type="ECO:0000313" key="10">
    <source>
        <dbReference type="Proteomes" id="UP000266327"/>
    </source>
</evidence>
<evidence type="ECO:0000256" key="6">
    <source>
        <dbReference type="ARBA" id="ARBA00023136"/>
    </source>
</evidence>
<evidence type="ECO:0000256" key="7">
    <source>
        <dbReference type="SAM" id="Phobius"/>
    </source>
</evidence>
<reference evidence="10" key="1">
    <citation type="submission" date="2018-09" db="EMBL/GenBank/DDBJ databases">
        <authorList>
            <person name="Zhu H."/>
        </authorList>
    </citation>
    <scope>NUCLEOTIDE SEQUENCE [LARGE SCALE GENOMIC DNA]</scope>
    <source>
        <strain evidence="10">K1S02-23</strain>
    </source>
</reference>
<dbReference type="GO" id="GO:0005886">
    <property type="term" value="C:plasma membrane"/>
    <property type="evidence" value="ECO:0007669"/>
    <property type="project" value="UniProtKB-SubCell"/>
</dbReference>
<name>A0A3A3FZM3_9BURK</name>
<dbReference type="GO" id="GO:0022857">
    <property type="term" value="F:transmembrane transporter activity"/>
    <property type="evidence" value="ECO:0007669"/>
    <property type="project" value="InterPro"/>
</dbReference>
<dbReference type="CDD" id="cd06174">
    <property type="entry name" value="MFS"/>
    <property type="match status" value="1"/>
</dbReference>
<dbReference type="InterPro" id="IPR050171">
    <property type="entry name" value="MFS_Transporters"/>
</dbReference>
<feature type="transmembrane region" description="Helical" evidence="7">
    <location>
        <begin position="295"/>
        <end position="317"/>
    </location>
</feature>
<evidence type="ECO:0000256" key="1">
    <source>
        <dbReference type="ARBA" id="ARBA00004651"/>
    </source>
</evidence>
<comment type="caution">
    <text evidence="9">The sequence shown here is derived from an EMBL/GenBank/DDBJ whole genome shotgun (WGS) entry which is preliminary data.</text>
</comment>
<feature type="transmembrane region" description="Helical" evidence="7">
    <location>
        <begin position="117"/>
        <end position="142"/>
    </location>
</feature>
<dbReference type="OrthoDB" id="9810492at2"/>
<keyword evidence="3" id="KW-1003">Cell membrane</keyword>
<feature type="transmembrane region" description="Helical" evidence="7">
    <location>
        <begin position="59"/>
        <end position="78"/>
    </location>
</feature>
<feature type="transmembrane region" description="Helical" evidence="7">
    <location>
        <begin position="28"/>
        <end position="47"/>
    </location>
</feature>
<keyword evidence="2" id="KW-0813">Transport</keyword>
<keyword evidence="4 7" id="KW-0812">Transmembrane</keyword>
<dbReference type="RefSeq" id="WP_119784571.1">
    <property type="nucleotide sequence ID" value="NZ_QYUQ01000002.1"/>
</dbReference>
<dbReference type="PANTHER" id="PTHR23517">
    <property type="entry name" value="RESISTANCE PROTEIN MDTM, PUTATIVE-RELATED-RELATED"/>
    <property type="match status" value="1"/>
</dbReference>
<dbReference type="AlphaFoldDB" id="A0A3A3FZM3"/>
<dbReference type="SUPFAM" id="SSF103473">
    <property type="entry name" value="MFS general substrate transporter"/>
    <property type="match status" value="1"/>
</dbReference>
<dbReference type="Gene3D" id="1.20.1250.20">
    <property type="entry name" value="MFS general substrate transporter like domains"/>
    <property type="match status" value="1"/>
</dbReference>
<keyword evidence="6 7" id="KW-0472">Membrane</keyword>
<organism evidence="9 10">
    <name type="scientific">Noviherbaspirillum sedimenti</name>
    <dbReference type="NCBI Taxonomy" id="2320865"/>
    <lineage>
        <taxon>Bacteria</taxon>
        <taxon>Pseudomonadati</taxon>
        <taxon>Pseudomonadota</taxon>
        <taxon>Betaproteobacteria</taxon>
        <taxon>Burkholderiales</taxon>
        <taxon>Oxalobacteraceae</taxon>
        <taxon>Noviherbaspirillum</taxon>
    </lineage>
</organism>
<feature type="transmembrane region" description="Helical" evidence="7">
    <location>
        <begin position="148"/>
        <end position="166"/>
    </location>
</feature>
<dbReference type="PANTHER" id="PTHR23517:SF13">
    <property type="entry name" value="MAJOR FACILITATOR SUPERFAMILY MFS_1"/>
    <property type="match status" value="1"/>
</dbReference>
<feature type="transmembrane region" description="Helical" evidence="7">
    <location>
        <begin position="329"/>
        <end position="351"/>
    </location>
</feature>
<dbReference type="EMBL" id="QYUQ01000002">
    <property type="protein sequence ID" value="RJG01121.1"/>
    <property type="molecule type" value="Genomic_DNA"/>
</dbReference>
<keyword evidence="5 7" id="KW-1133">Transmembrane helix</keyword>
<dbReference type="Pfam" id="PF07690">
    <property type="entry name" value="MFS_1"/>
    <property type="match status" value="1"/>
</dbReference>
<feature type="transmembrane region" description="Helical" evidence="7">
    <location>
        <begin position="236"/>
        <end position="256"/>
    </location>
</feature>
<sequence length="390" mass="41032">MCVGVMGTALASPLYPLYQQAWGLQPSHITLVFVAYMVAALASLLLLARLNDRYGFLPVLRAGLVIVTFGVLISACAWDVPSLIVGRVVIGVASGLITTSASLGLTQMGNQGDMQRASATTSLMMAFGFGLGPVVGGLVAQWAPAPLVTAYVPSLLLGIVAIWALWKMTLPAHLQAPAARQAVPLRLREWLPKVTLPEPRFARHFALGSMGAFCAFGIFSLYASLAPSFMDRMVPWHGPAVSGLSIGVILFLSAAAQYFARPVHPKTAMVVGLAALVLCNLLLLINNFIGSGLLFVLSVLTTALSHGLCNLAGIMVVNKVSTPANRAGLISTYLMIGYCGTIVPILGVGWLSDHIGLAQALVVFCICMAALASVLAVLTWRTPKLANPQG</sequence>
<evidence type="ECO:0000256" key="5">
    <source>
        <dbReference type="ARBA" id="ARBA00022989"/>
    </source>
</evidence>
<dbReference type="Proteomes" id="UP000266327">
    <property type="component" value="Unassembled WGS sequence"/>
</dbReference>
<dbReference type="PROSITE" id="PS50850">
    <property type="entry name" value="MFS"/>
    <property type="match status" value="1"/>
</dbReference>
<feature type="domain" description="Major facilitator superfamily (MFS) profile" evidence="8">
    <location>
        <begin position="1"/>
        <end position="384"/>
    </location>
</feature>
<dbReference type="InterPro" id="IPR020846">
    <property type="entry name" value="MFS_dom"/>
</dbReference>
<evidence type="ECO:0000256" key="3">
    <source>
        <dbReference type="ARBA" id="ARBA00022475"/>
    </source>
</evidence>
<dbReference type="InterPro" id="IPR011701">
    <property type="entry name" value="MFS"/>
</dbReference>
<protein>
    <submittedName>
        <fullName evidence="9">MFS transporter</fullName>
    </submittedName>
</protein>
<accession>A0A3A3FZM3</accession>
<keyword evidence="10" id="KW-1185">Reference proteome</keyword>
<feature type="transmembrane region" description="Helical" evidence="7">
    <location>
        <begin position="205"/>
        <end position="224"/>
    </location>
</feature>
<evidence type="ECO:0000256" key="4">
    <source>
        <dbReference type="ARBA" id="ARBA00022692"/>
    </source>
</evidence>
<feature type="transmembrane region" description="Helical" evidence="7">
    <location>
        <begin position="268"/>
        <end position="289"/>
    </location>
</feature>
<evidence type="ECO:0000259" key="8">
    <source>
        <dbReference type="PROSITE" id="PS50850"/>
    </source>
</evidence>
<evidence type="ECO:0000256" key="2">
    <source>
        <dbReference type="ARBA" id="ARBA00022448"/>
    </source>
</evidence>
<feature type="transmembrane region" description="Helical" evidence="7">
    <location>
        <begin position="357"/>
        <end position="380"/>
    </location>
</feature>
<feature type="transmembrane region" description="Helical" evidence="7">
    <location>
        <begin position="84"/>
        <end position="105"/>
    </location>
</feature>
<comment type="subcellular location">
    <subcellularLocation>
        <location evidence="1">Cell membrane</location>
        <topology evidence="1">Multi-pass membrane protein</topology>
    </subcellularLocation>
</comment>
<evidence type="ECO:0000313" key="9">
    <source>
        <dbReference type="EMBL" id="RJG01121.1"/>
    </source>
</evidence>
<gene>
    <name evidence="9" type="ORF">D3878_05605</name>
</gene>
<dbReference type="InterPro" id="IPR036259">
    <property type="entry name" value="MFS_trans_sf"/>
</dbReference>